<dbReference type="Proteomes" id="UP001589647">
    <property type="component" value="Unassembled WGS sequence"/>
</dbReference>
<comment type="caution">
    <text evidence="2">The sequence shown here is derived from an EMBL/GenBank/DDBJ whole genome shotgun (WGS) entry which is preliminary data.</text>
</comment>
<dbReference type="InterPro" id="IPR021741">
    <property type="entry name" value="DUF3311"/>
</dbReference>
<evidence type="ECO:0000313" key="2">
    <source>
        <dbReference type="EMBL" id="MFB9209500.1"/>
    </source>
</evidence>
<evidence type="ECO:0000256" key="1">
    <source>
        <dbReference type="SAM" id="Phobius"/>
    </source>
</evidence>
<evidence type="ECO:0000313" key="3">
    <source>
        <dbReference type="Proteomes" id="UP001589647"/>
    </source>
</evidence>
<accession>A0ABV5IZY5</accession>
<dbReference type="EMBL" id="JBHMEI010000104">
    <property type="protein sequence ID" value="MFB9209500.1"/>
    <property type="molecule type" value="Genomic_DNA"/>
</dbReference>
<keyword evidence="3" id="KW-1185">Reference proteome</keyword>
<dbReference type="RefSeq" id="WP_379478711.1">
    <property type="nucleotide sequence ID" value="NZ_JBHMEI010000104.1"/>
</dbReference>
<keyword evidence="1" id="KW-0812">Transmembrane</keyword>
<keyword evidence="1" id="KW-1133">Transmembrane helix</keyword>
<feature type="transmembrane region" description="Helical" evidence="1">
    <location>
        <begin position="54"/>
        <end position="74"/>
    </location>
</feature>
<sequence length="97" mass="10986">MATPSSPPARPVRHRTSGPWAKLSIGALWLPFPALLWIEGYAGAEPRLFGLPFFYWYQFLWIFLSSSLTWCAYLHTTPTRQARTGAHRPAGPGERSR</sequence>
<proteinExistence type="predicted"/>
<gene>
    <name evidence="2" type="ORF">ACFFV7_50540</name>
</gene>
<name>A0ABV5IZY5_9ACTN</name>
<protein>
    <submittedName>
        <fullName evidence="2">DUF3311 domain-containing protein</fullName>
    </submittedName>
</protein>
<keyword evidence="1" id="KW-0472">Membrane</keyword>
<feature type="transmembrane region" description="Helical" evidence="1">
    <location>
        <begin position="20"/>
        <end position="42"/>
    </location>
</feature>
<organism evidence="2 3">
    <name type="scientific">Nonomuraea spiralis</name>
    <dbReference type="NCBI Taxonomy" id="46182"/>
    <lineage>
        <taxon>Bacteria</taxon>
        <taxon>Bacillati</taxon>
        <taxon>Actinomycetota</taxon>
        <taxon>Actinomycetes</taxon>
        <taxon>Streptosporangiales</taxon>
        <taxon>Streptosporangiaceae</taxon>
        <taxon>Nonomuraea</taxon>
    </lineage>
</organism>
<dbReference type="Pfam" id="PF11755">
    <property type="entry name" value="DUF3311"/>
    <property type="match status" value="1"/>
</dbReference>
<reference evidence="2 3" key="1">
    <citation type="submission" date="2024-09" db="EMBL/GenBank/DDBJ databases">
        <authorList>
            <person name="Sun Q."/>
            <person name="Mori K."/>
        </authorList>
    </citation>
    <scope>NUCLEOTIDE SEQUENCE [LARGE SCALE GENOMIC DNA]</scope>
    <source>
        <strain evidence="2 3">CCM 3426</strain>
    </source>
</reference>